<dbReference type="InterPro" id="IPR029012">
    <property type="entry name" value="Helix_hairpin_bin_sf"/>
</dbReference>
<reference evidence="9" key="2">
    <citation type="submission" date="2021-01" db="EMBL/GenBank/DDBJ databases">
        <authorList>
            <person name="Schikora-Tamarit M.A."/>
        </authorList>
    </citation>
    <scope>NUCLEOTIDE SEQUENCE</scope>
    <source>
        <strain evidence="9">CBS6075</strain>
    </source>
</reference>
<comment type="caution">
    <text evidence="9">The sequence shown here is derived from an EMBL/GenBank/DDBJ whole genome shotgun (WGS) entry which is preliminary data.</text>
</comment>
<dbReference type="GO" id="GO:0000974">
    <property type="term" value="C:Prp19 complex"/>
    <property type="evidence" value="ECO:0007669"/>
    <property type="project" value="UniProtKB-ARBA"/>
</dbReference>
<dbReference type="EMBL" id="JAEUBE010000055">
    <property type="protein sequence ID" value="KAH3671654.1"/>
    <property type="molecule type" value="Genomic_DNA"/>
</dbReference>
<gene>
    <name evidence="9" type="ORF">OGAPHI_000359</name>
</gene>
<reference evidence="9" key="1">
    <citation type="journal article" date="2021" name="Open Biol.">
        <title>Shared evolutionary footprints suggest mitochondrial oxidative damage underlies multiple complex I losses in fungi.</title>
        <authorList>
            <person name="Schikora-Tamarit M.A."/>
            <person name="Marcet-Houben M."/>
            <person name="Nosek J."/>
            <person name="Gabaldon T."/>
        </authorList>
    </citation>
    <scope>NUCLEOTIDE SEQUENCE</scope>
    <source>
        <strain evidence="9">CBS6075</strain>
    </source>
</reference>
<evidence type="ECO:0000256" key="5">
    <source>
        <dbReference type="ARBA" id="ARBA00023187"/>
    </source>
</evidence>
<feature type="region of interest" description="Disordered" evidence="8">
    <location>
        <begin position="126"/>
        <end position="150"/>
    </location>
</feature>
<accession>A0A9P8PI36</accession>
<dbReference type="InterPro" id="IPR009360">
    <property type="entry name" value="Isy1"/>
</dbReference>
<keyword evidence="6" id="KW-0539">Nucleus</keyword>
<evidence type="ECO:0000256" key="3">
    <source>
        <dbReference type="ARBA" id="ARBA00019194"/>
    </source>
</evidence>
<dbReference type="Pfam" id="PF06246">
    <property type="entry name" value="Isy1"/>
    <property type="match status" value="1"/>
</dbReference>
<name>A0A9P8PI36_9ASCO</name>
<evidence type="ECO:0000256" key="8">
    <source>
        <dbReference type="SAM" id="MobiDB-lite"/>
    </source>
</evidence>
<dbReference type="PANTHER" id="PTHR13021">
    <property type="entry name" value="PRE-MRNA-SPLICING FACTOR ISY1"/>
    <property type="match status" value="1"/>
</dbReference>
<evidence type="ECO:0000256" key="6">
    <source>
        <dbReference type="ARBA" id="ARBA00023242"/>
    </source>
</evidence>
<dbReference type="FunFam" id="1.10.287.660:FF:000001">
    <property type="entry name" value="pre-mRNA-splicing factor ISY1 homolog"/>
    <property type="match status" value="1"/>
</dbReference>
<comment type="similarity">
    <text evidence="2">Belongs to the ISY1 family.</text>
</comment>
<comment type="subcellular location">
    <subcellularLocation>
        <location evidence="1">Nucleus</location>
    </subcellularLocation>
</comment>
<evidence type="ECO:0000256" key="7">
    <source>
        <dbReference type="ARBA" id="ARBA00073166"/>
    </source>
</evidence>
<evidence type="ECO:0000313" key="10">
    <source>
        <dbReference type="Proteomes" id="UP000769157"/>
    </source>
</evidence>
<dbReference type="GO" id="GO:0005684">
    <property type="term" value="C:U2-type spliceosomal complex"/>
    <property type="evidence" value="ECO:0007669"/>
    <property type="project" value="UniProtKB-ARBA"/>
</dbReference>
<dbReference type="OrthoDB" id="1739576at2759"/>
<keyword evidence="4" id="KW-0507">mRNA processing</keyword>
<dbReference type="GO" id="GO:0000350">
    <property type="term" value="P:generation of catalytic spliceosome for second transesterification step"/>
    <property type="evidence" value="ECO:0007669"/>
    <property type="project" value="InterPro"/>
</dbReference>
<evidence type="ECO:0000256" key="2">
    <source>
        <dbReference type="ARBA" id="ARBA00007002"/>
    </source>
</evidence>
<dbReference type="GO" id="GO:0071014">
    <property type="term" value="C:post-mRNA release spliceosomal complex"/>
    <property type="evidence" value="ECO:0007669"/>
    <property type="project" value="UniProtKB-ARBA"/>
</dbReference>
<keyword evidence="5" id="KW-0508">mRNA splicing</keyword>
<dbReference type="Gene3D" id="1.10.287.660">
    <property type="entry name" value="Helix hairpin bin"/>
    <property type="match status" value="1"/>
</dbReference>
<sequence length="205" mass="23811">MVKRQQRRPRTFESVTVLEEAEKWRSQCLEEISRKVERINDPEVEDSQLRGLNDDINRLLRERRGWDAQIKKLGGPDHLGVVANTYKYFGRARDLPEAHRIRKKESGSSGQVLNTQQFTQLNETDLGPEYYGYTEPPLDLKVPSDTPRSGQSALLDFEAQRSLELRQKREPSGALHFAPLPSEKEFETAVLELRKKQLLERLQNR</sequence>
<evidence type="ECO:0000313" key="9">
    <source>
        <dbReference type="EMBL" id="KAH3671654.1"/>
    </source>
</evidence>
<organism evidence="9 10">
    <name type="scientific">Ogataea philodendri</name>
    <dbReference type="NCBI Taxonomy" id="1378263"/>
    <lineage>
        <taxon>Eukaryota</taxon>
        <taxon>Fungi</taxon>
        <taxon>Dikarya</taxon>
        <taxon>Ascomycota</taxon>
        <taxon>Saccharomycotina</taxon>
        <taxon>Pichiomycetes</taxon>
        <taxon>Pichiales</taxon>
        <taxon>Pichiaceae</taxon>
        <taxon>Ogataea</taxon>
    </lineage>
</organism>
<protein>
    <recommendedName>
        <fullName evidence="3">Pre-mRNA-splicing factor ISY1</fullName>
    </recommendedName>
    <alternativeName>
        <fullName evidence="7">Pre-mRNA-splicing factor isy1</fullName>
    </alternativeName>
</protein>
<proteinExistence type="inferred from homology"/>
<dbReference type="SUPFAM" id="SSF140102">
    <property type="entry name" value="ISY1 domain-like"/>
    <property type="match status" value="1"/>
</dbReference>
<dbReference type="GeneID" id="70232327"/>
<evidence type="ECO:0000256" key="4">
    <source>
        <dbReference type="ARBA" id="ARBA00022728"/>
    </source>
</evidence>
<keyword evidence="10" id="KW-1185">Reference proteome</keyword>
<evidence type="ECO:0000256" key="1">
    <source>
        <dbReference type="ARBA" id="ARBA00004123"/>
    </source>
</evidence>
<dbReference type="Proteomes" id="UP000769157">
    <property type="component" value="Unassembled WGS sequence"/>
</dbReference>
<dbReference type="AlphaFoldDB" id="A0A9P8PI36"/>
<keyword evidence="4" id="KW-0747">Spliceosome</keyword>
<dbReference type="RefSeq" id="XP_046064830.1">
    <property type="nucleotide sequence ID" value="XM_046204600.1"/>
</dbReference>
<dbReference type="InterPro" id="IPR037200">
    <property type="entry name" value="Isy1_sf"/>
</dbReference>